<dbReference type="EMBL" id="CM007361">
    <property type="protein sequence ID" value="OIW18043.1"/>
    <property type="molecule type" value="Genomic_DNA"/>
</dbReference>
<evidence type="ECO:0000256" key="1">
    <source>
        <dbReference type="ARBA" id="ARBA00010617"/>
    </source>
</evidence>
<dbReference type="InterPro" id="IPR001128">
    <property type="entry name" value="Cyt_P450"/>
</dbReference>
<dbReference type="Proteomes" id="UP000188354">
    <property type="component" value="Chromosome LG01"/>
</dbReference>
<dbReference type="InterPro" id="IPR036396">
    <property type="entry name" value="Cyt_P450_sf"/>
</dbReference>
<dbReference type="SUPFAM" id="SSF48264">
    <property type="entry name" value="Cytochrome P450"/>
    <property type="match status" value="1"/>
</dbReference>
<dbReference type="GO" id="GO:0020037">
    <property type="term" value="F:heme binding"/>
    <property type="evidence" value="ECO:0007669"/>
    <property type="project" value="InterPro"/>
</dbReference>
<accession>A0A1J7IH70</accession>
<keyword evidence="4" id="KW-0560">Oxidoreductase</keyword>
<protein>
    <recommendedName>
        <fullName evidence="8">Cytochrome P450</fullName>
    </recommendedName>
</protein>
<proteinExistence type="inferred from homology"/>
<sequence length="126" mass="14275">MQLGEVFTIIVSSAEYAKEVMKTQEIIFASRPIILASELLAYNSTDIAFSPYGDYWRHLRKICALELFTPKFINSFKPIREEVFTNLIEMIASEKGSPINLTEAVLSAIYTIISKSAFGKKDKDQE</sequence>
<dbReference type="Pfam" id="PF00067">
    <property type="entry name" value="p450"/>
    <property type="match status" value="1"/>
</dbReference>
<dbReference type="Gramene" id="OIW18043">
    <property type="protein sequence ID" value="OIW18043"/>
    <property type="gene ID" value="TanjilG_07534"/>
</dbReference>
<evidence type="ECO:0000256" key="4">
    <source>
        <dbReference type="ARBA" id="ARBA00023002"/>
    </source>
</evidence>
<keyword evidence="7" id="KW-1185">Reference proteome</keyword>
<dbReference type="OMA" id="YANESHN"/>
<dbReference type="STRING" id="3871.A0A1J7IH70"/>
<reference evidence="6 7" key="1">
    <citation type="journal article" date="2017" name="Plant Biotechnol. J.">
        <title>A comprehensive draft genome sequence for lupin (Lupinus angustifolius), an emerging health food: insights into plant-microbe interactions and legume evolution.</title>
        <authorList>
            <person name="Hane J.K."/>
            <person name="Ming Y."/>
            <person name="Kamphuis L.G."/>
            <person name="Nelson M.N."/>
            <person name="Garg G."/>
            <person name="Atkins C.A."/>
            <person name="Bayer P.E."/>
            <person name="Bravo A."/>
            <person name="Bringans S."/>
            <person name="Cannon S."/>
            <person name="Edwards D."/>
            <person name="Foley R."/>
            <person name="Gao L.L."/>
            <person name="Harrison M.J."/>
            <person name="Huang W."/>
            <person name="Hurgobin B."/>
            <person name="Li S."/>
            <person name="Liu C.W."/>
            <person name="McGrath A."/>
            <person name="Morahan G."/>
            <person name="Murray J."/>
            <person name="Weller J."/>
            <person name="Jian J."/>
            <person name="Singh K.B."/>
        </authorList>
    </citation>
    <scope>NUCLEOTIDE SEQUENCE [LARGE SCALE GENOMIC DNA]</scope>
    <source>
        <strain evidence="7">cv. Tanjil</strain>
        <tissue evidence="6">Whole plant</tissue>
    </source>
</reference>
<evidence type="ECO:0000256" key="2">
    <source>
        <dbReference type="ARBA" id="ARBA00022617"/>
    </source>
</evidence>
<comment type="similarity">
    <text evidence="1">Belongs to the cytochrome P450 family.</text>
</comment>
<organism evidence="6 7">
    <name type="scientific">Lupinus angustifolius</name>
    <name type="common">Narrow-leaved blue lupine</name>
    <dbReference type="NCBI Taxonomy" id="3871"/>
    <lineage>
        <taxon>Eukaryota</taxon>
        <taxon>Viridiplantae</taxon>
        <taxon>Streptophyta</taxon>
        <taxon>Embryophyta</taxon>
        <taxon>Tracheophyta</taxon>
        <taxon>Spermatophyta</taxon>
        <taxon>Magnoliopsida</taxon>
        <taxon>eudicotyledons</taxon>
        <taxon>Gunneridae</taxon>
        <taxon>Pentapetalae</taxon>
        <taxon>rosids</taxon>
        <taxon>fabids</taxon>
        <taxon>Fabales</taxon>
        <taxon>Fabaceae</taxon>
        <taxon>Papilionoideae</taxon>
        <taxon>50 kb inversion clade</taxon>
        <taxon>genistoids sensu lato</taxon>
        <taxon>core genistoids</taxon>
        <taxon>Genisteae</taxon>
        <taxon>Lupinus</taxon>
    </lineage>
</organism>
<dbReference type="Gene3D" id="1.10.630.10">
    <property type="entry name" value="Cytochrome P450"/>
    <property type="match status" value="1"/>
</dbReference>
<evidence type="ECO:0000313" key="7">
    <source>
        <dbReference type="Proteomes" id="UP000188354"/>
    </source>
</evidence>
<keyword evidence="3" id="KW-0479">Metal-binding</keyword>
<evidence type="ECO:0000256" key="3">
    <source>
        <dbReference type="ARBA" id="ARBA00022723"/>
    </source>
</evidence>
<dbReference type="PANTHER" id="PTHR47955:SF8">
    <property type="entry name" value="CYTOCHROME P450 71D11-LIKE"/>
    <property type="match status" value="1"/>
</dbReference>
<dbReference type="GO" id="GO:0005506">
    <property type="term" value="F:iron ion binding"/>
    <property type="evidence" value="ECO:0007669"/>
    <property type="project" value="InterPro"/>
</dbReference>
<gene>
    <name evidence="6" type="ORF">TanjilG_07534</name>
</gene>
<dbReference type="PANTHER" id="PTHR47955">
    <property type="entry name" value="CYTOCHROME P450 FAMILY 71 PROTEIN"/>
    <property type="match status" value="1"/>
</dbReference>
<keyword evidence="2" id="KW-0349">Heme</keyword>
<dbReference type="GO" id="GO:0016705">
    <property type="term" value="F:oxidoreductase activity, acting on paired donors, with incorporation or reduction of molecular oxygen"/>
    <property type="evidence" value="ECO:0007669"/>
    <property type="project" value="InterPro"/>
</dbReference>
<evidence type="ECO:0008006" key="8">
    <source>
        <dbReference type="Google" id="ProtNLM"/>
    </source>
</evidence>
<keyword evidence="5" id="KW-0408">Iron</keyword>
<dbReference type="GO" id="GO:0004497">
    <property type="term" value="F:monooxygenase activity"/>
    <property type="evidence" value="ECO:0007669"/>
    <property type="project" value="InterPro"/>
</dbReference>
<name>A0A1J7IH70_LUPAN</name>
<dbReference type="AlphaFoldDB" id="A0A1J7IH70"/>
<evidence type="ECO:0000313" key="6">
    <source>
        <dbReference type="EMBL" id="OIW18043.1"/>
    </source>
</evidence>
<evidence type="ECO:0000256" key="5">
    <source>
        <dbReference type="ARBA" id="ARBA00023004"/>
    </source>
</evidence>